<gene>
    <name evidence="2" type="ORF">DIZ79_11850</name>
</gene>
<protein>
    <recommendedName>
        <fullName evidence="4">GTPase</fullName>
    </recommendedName>
</protein>
<accession>A0A370DVD6</accession>
<evidence type="ECO:0008006" key="4">
    <source>
        <dbReference type="Google" id="ProtNLM"/>
    </source>
</evidence>
<proteinExistence type="predicted"/>
<dbReference type="AlphaFoldDB" id="A0A370DVD6"/>
<sequence>MATVSRFGFRIPEQVPPKGEAFFLSAKEVKAWTDRLPVANVGETSRQVFKALVEFNRSLVAGKNRLLSIEGFREPVNYISENLAKHFIDAGLPLSEKSHKIAILSRELANELATAYKCVVEDLLLESPEKVDRKLLAISIHRSINYLSGVLVQSSLIYDTYLHHTWKELHTLHRLAQKYKVNNVTVRDDLEQRSKTSTIDEVYRRILLYSQQEAPPEAVFTVQQDGDYPPSHESLAGQTNEKHRLRLDTRELIDKLREQFDDTSAPPKESAPLVGTEQINKNLLRQLIQLWTSIPQREFVRTKLNFELRVAVGLSDIYHLTKSPGTPRESSTEARLQEDVDWMGQQTTRGELNANRLDADSSFTPIPIEPSNDIRRSGFEEFGPGSRDESEPEPAVPIWGNGRDNDNSAQIHTFRTLNESAGGYCMAWQGARTPAIKVGELIGIQSASANGQFGVGIVRWIRNTQKNSLQVGLQMIAPNAVAVEAQRENLPNAQTHECLLLPEVGTSGQPASFIAPSYPFNVGNKMKLDDGSNNRKIKLKRVLETTGTISQFQFSYIDQVDQSTEGESDEDSDFDNIWSII</sequence>
<dbReference type="EMBL" id="QFXD01000215">
    <property type="protein sequence ID" value="RDH89489.1"/>
    <property type="molecule type" value="Genomic_DNA"/>
</dbReference>
<evidence type="ECO:0000256" key="1">
    <source>
        <dbReference type="SAM" id="MobiDB-lite"/>
    </source>
</evidence>
<dbReference type="Proteomes" id="UP000255508">
    <property type="component" value="Unassembled WGS sequence"/>
</dbReference>
<evidence type="ECO:0000313" key="2">
    <source>
        <dbReference type="EMBL" id="RDH89489.1"/>
    </source>
</evidence>
<reference evidence="2 3" key="1">
    <citation type="journal article" date="2018" name="ISME J.">
        <title>Endosymbiont genomes yield clues of tubeworm success.</title>
        <authorList>
            <person name="Li Y."/>
            <person name="Liles M.R."/>
            <person name="Halanych K.M."/>
        </authorList>
    </citation>
    <scope>NUCLEOTIDE SEQUENCE [LARGE SCALE GENOMIC DNA]</scope>
    <source>
        <strain evidence="2">A1422</strain>
    </source>
</reference>
<organism evidence="2 3">
    <name type="scientific">endosymbiont of Lamellibrachia luymesi</name>
    <dbReference type="NCBI Taxonomy" id="2200907"/>
    <lineage>
        <taxon>Bacteria</taxon>
        <taxon>Pseudomonadati</taxon>
        <taxon>Pseudomonadota</taxon>
        <taxon>Gammaproteobacteria</taxon>
        <taxon>sulfur-oxidizing symbionts</taxon>
    </lineage>
</organism>
<name>A0A370DVD6_9GAMM</name>
<evidence type="ECO:0000313" key="3">
    <source>
        <dbReference type="Proteomes" id="UP000255508"/>
    </source>
</evidence>
<feature type="region of interest" description="Disordered" evidence="1">
    <location>
        <begin position="359"/>
        <end position="394"/>
    </location>
</feature>
<comment type="caution">
    <text evidence="2">The sequence shown here is derived from an EMBL/GenBank/DDBJ whole genome shotgun (WGS) entry which is preliminary data.</text>
</comment>